<proteinExistence type="predicted"/>
<accession>A0ABR3Z494</accession>
<sequence>MSSERLLQTDNDEELQRELLLQLTSTSSLPSTLSSALSSTSTIKESHEALFRVFSIWPIYQNIFSNVAPAHQAALALTCRRLRKSLAGVADVRTLRKCLPRPYFLDVLWAIAYDLPDHYVCEQCMYLHRSARSVRSEQKKTTKSTTTTSTNTAAGHAYDVSLVQEASEDFLVGKFAPVPIPELEPPFLALFSAQLRRWLSSFTFMSRLSSTRRTPLAGLAHRDVQLLLKRVRSLRERREDKEIEPVQSKDIEQELFEHGSSPAPSPVWRSWCSRFSTPLRMLGNTKKQDGNHDGTDMDMEMAVRYALQPFLAERQAPVPELIGTAPYTLKYKFVPRVVLCNRDNPDKDGGPEQRARFLLQTVVSIRMYASWEMPLCICPHQLFNKKGCPAWRQARFDALLALRDQDICRGPGNEIYVSGSGLTPTPEGVQHAQPASFRLQNAIDCVRDDRVSRQDCVADPIHHPHCHDPSLRYSEYDEDMSPYEQTQLAAMKACGMARAQVDGYVLSASCDRCPTDFVVQTANDPVGRPLKDELVITVWQDFGSEAPVTDELWQSHIPGLFLQAELDNAQAPYTQANTWQSGPTVSHSPGSVRALFETGEPAYAFQGRGD</sequence>
<reference evidence="1 2" key="1">
    <citation type="journal article" date="2024" name="IMA Fungus">
        <title>IMA Genome - F19 : A genome assembly and annotation guide to empower mycologists, including annotated draft genome sequences of Ceratocystis pirilliformis, Diaporthe australafricana, Fusarium ophioides, Paecilomyces lecythidis, and Sporothrix stenoceras.</title>
        <authorList>
            <person name="Aylward J."/>
            <person name="Wilson A.M."/>
            <person name="Visagie C.M."/>
            <person name="Spraker J."/>
            <person name="Barnes I."/>
            <person name="Buitendag C."/>
            <person name="Ceriani C."/>
            <person name="Del Mar Angel L."/>
            <person name="du Plessis D."/>
            <person name="Fuchs T."/>
            <person name="Gasser K."/>
            <person name="Kramer D."/>
            <person name="Li W."/>
            <person name="Munsamy K."/>
            <person name="Piso A."/>
            <person name="Price J.L."/>
            <person name="Sonnekus B."/>
            <person name="Thomas C."/>
            <person name="van der Nest A."/>
            <person name="van Dijk A."/>
            <person name="van Heerden A."/>
            <person name="van Vuuren N."/>
            <person name="Yilmaz N."/>
            <person name="Duong T.A."/>
            <person name="van der Merwe N.A."/>
            <person name="Wingfield M.J."/>
            <person name="Wingfield B.D."/>
        </authorList>
    </citation>
    <scope>NUCLEOTIDE SEQUENCE [LARGE SCALE GENOMIC DNA]</scope>
    <source>
        <strain evidence="1 2">CMW 5346</strain>
    </source>
</reference>
<dbReference type="EMBL" id="JAWCUI010000027">
    <property type="protein sequence ID" value="KAL1895450.1"/>
    <property type="molecule type" value="Genomic_DNA"/>
</dbReference>
<organism evidence="1 2">
    <name type="scientific">Sporothrix stenoceras</name>
    <dbReference type="NCBI Taxonomy" id="5173"/>
    <lineage>
        <taxon>Eukaryota</taxon>
        <taxon>Fungi</taxon>
        <taxon>Dikarya</taxon>
        <taxon>Ascomycota</taxon>
        <taxon>Pezizomycotina</taxon>
        <taxon>Sordariomycetes</taxon>
        <taxon>Sordariomycetidae</taxon>
        <taxon>Ophiostomatales</taxon>
        <taxon>Ophiostomataceae</taxon>
        <taxon>Sporothrix</taxon>
    </lineage>
</organism>
<evidence type="ECO:0000313" key="2">
    <source>
        <dbReference type="Proteomes" id="UP001583186"/>
    </source>
</evidence>
<name>A0ABR3Z494_9PEZI</name>
<evidence type="ECO:0008006" key="3">
    <source>
        <dbReference type="Google" id="ProtNLM"/>
    </source>
</evidence>
<protein>
    <recommendedName>
        <fullName evidence="3">F-box domain containing protein</fullName>
    </recommendedName>
</protein>
<gene>
    <name evidence="1" type="ORF">Sste5346_005256</name>
</gene>
<keyword evidence="2" id="KW-1185">Reference proteome</keyword>
<evidence type="ECO:0000313" key="1">
    <source>
        <dbReference type="EMBL" id="KAL1895450.1"/>
    </source>
</evidence>
<dbReference type="Proteomes" id="UP001583186">
    <property type="component" value="Unassembled WGS sequence"/>
</dbReference>
<comment type="caution">
    <text evidence="1">The sequence shown here is derived from an EMBL/GenBank/DDBJ whole genome shotgun (WGS) entry which is preliminary data.</text>
</comment>